<evidence type="ECO:0000259" key="3">
    <source>
        <dbReference type="Pfam" id="PF00149"/>
    </source>
</evidence>
<evidence type="ECO:0000313" key="4">
    <source>
        <dbReference type="EMBL" id="KAJ6249413.1"/>
    </source>
</evidence>
<keyword evidence="2" id="KW-1133">Transmembrane helix</keyword>
<keyword evidence="4" id="KW-0547">Nucleotide-binding</keyword>
<feature type="transmembrane region" description="Helical" evidence="2">
    <location>
        <begin position="12"/>
        <end position="31"/>
    </location>
</feature>
<organism evidence="4 5">
    <name type="scientific">Anaeramoeba flamelloides</name>
    <dbReference type="NCBI Taxonomy" id="1746091"/>
    <lineage>
        <taxon>Eukaryota</taxon>
        <taxon>Metamonada</taxon>
        <taxon>Anaeramoebidae</taxon>
        <taxon>Anaeramoeba</taxon>
    </lineage>
</organism>
<keyword evidence="4" id="KW-0067">ATP-binding</keyword>
<accession>A0ABQ8YXS3</accession>
<feature type="transmembrane region" description="Helical" evidence="2">
    <location>
        <begin position="626"/>
        <end position="645"/>
    </location>
</feature>
<feature type="transmembrane region" description="Helical" evidence="2">
    <location>
        <begin position="534"/>
        <end position="555"/>
    </location>
</feature>
<dbReference type="GO" id="GO:0004386">
    <property type="term" value="F:helicase activity"/>
    <property type="evidence" value="ECO:0007669"/>
    <property type="project" value="UniProtKB-KW"/>
</dbReference>
<dbReference type="Pfam" id="PF00149">
    <property type="entry name" value="Metallophos"/>
    <property type="match status" value="1"/>
</dbReference>
<feature type="compositionally biased region" description="Low complexity" evidence="1">
    <location>
        <begin position="722"/>
        <end position="731"/>
    </location>
</feature>
<protein>
    <submittedName>
        <fullName evidence="4">Helicase related</fullName>
    </submittedName>
</protein>
<feature type="transmembrane region" description="Helical" evidence="2">
    <location>
        <begin position="458"/>
        <end position="484"/>
    </location>
</feature>
<dbReference type="Gene3D" id="3.60.21.10">
    <property type="match status" value="1"/>
</dbReference>
<comment type="caution">
    <text evidence="4">The sequence shown here is derived from an EMBL/GenBank/DDBJ whole genome shotgun (WGS) entry which is preliminary data.</text>
</comment>
<feature type="region of interest" description="Disordered" evidence="1">
    <location>
        <begin position="722"/>
        <end position="778"/>
    </location>
</feature>
<evidence type="ECO:0000313" key="5">
    <source>
        <dbReference type="Proteomes" id="UP001150062"/>
    </source>
</evidence>
<evidence type="ECO:0000256" key="2">
    <source>
        <dbReference type="SAM" id="Phobius"/>
    </source>
</evidence>
<dbReference type="PANTHER" id="PTHR14795">
    <property type="entry name" value="HELICASE RELATED"/>
    <property type="match status" value="1"/>
</dbReference>
<proteinExistence type="predicted"/>
<dbReference type="EMBL" id="JAOAOG010000098">
    <property type="protein sequence ID" value="KAJ6249413.1"/>
    <property type="molecule type" value="Genomic_DNA"/>
</dbReference>
<feature type="transmembrane region" description="Helical" evidence="2">
    <location>
        <begin position="651"/>
        <end position="674"/>
    </location>
</feature>
<gene>
    <name evidence="4" type="ORF">M0813_16833</name>
</gene>
<reference evidence="4" key="1">
    <citation type="submission" date="2022-08" db="EMBL/GenBank/DDBJ databases">
        <title>Novel sulfate-reducing endosymbionts in the free-living metamonad Anaeramoeba.</title>
        <authorList>
            <person name="Jerlstrom-Hultqvist J."/>
            <person name="Cepicka I."/>
            <person name="Gallot-Lavallee L."/>
            <person name="Salas-Leiva D."/>
            <person name="Curtis B.A."/>
            <person name="Zahonova K."/>
            <person name="Pipaliya S."/>
            <person name="Dacks J."/>
            <person name="Roger A.J."/>
        </authorList>
    </citation>
    <scope>NUCLEOTIDE SEQUENCE</scope>
    <source>
        <strain evidence="4">Schooner1</strain>
    </source>
</reference>
<dbReference type="SUPFAM" id="SSF56300">
    <property type="entry name" value="Metallo-dependent phosphatases"/>
    <property type="match status" value="1"/>
</dbReference>
<keyword evidence="5" id="KW-1185">Reference proteome</keyword>
<feature type="domain" description="Calcineurin-like phosphoesterase" evidence="3">
    <location>
        <begin position="65"/>
        <end position="283"/>
    </location>
</feature>
<keyword evidence="2" id="KW-0472">Membrane</keyword>
<sequence>MNSFRRFLRNNLTTLILYTVFFLTLFVPGLYKTDDLDLKEVGNSYPQIQDFSQSETVPNSQEITHFVHVTDTHLSIFRPESQDNLERFCKETIPSISPHFVVHTGDVVDGKEAEDSIFHSKQKEPEWKLYKTVLQKHGYWNESFWFDVRGNHGSSAIKEKSSPNNYFYQFSPQSSYLQRTGKKRVNHYSYQHLNKTIHLLSIDYFTYPQAGLPYGFFGILSDQIITEFEDTLKNLKLEKNSEIILYGHSPLSNLKIDNNNLKRFKEILDQYSIDLYLTGHNHAQNEYSNLLSKKAPLLELELACFKDHMFYRVGVLNEGIFTFSDQSVIDGFPVMVIVNPSDARFIRKSEPLYNMRRQQIKVMVFSPLADLEQIKCLIDGEIINEKMKKDDKNEYLYFSTWDPSKYDKGQHEIEIQIKLEGNTKTWGEKQYFSLDGTRSRIKMNIFTTIQHHNLLRFVYFWFIFMFIYFIIFQTLLPKLLIIYLKKRNKLNILNKFQQQISDFENMKTFNILKIWKDNLCFLVFKNSQIKKSRFIYLMVIGFAILLLPLSVAPMIDGIWASSWTTFTIFSYNNKTYSHLFGVSLVLGQLFLIWVYHPTLQLFSSLDHTSILDKTSKKKKNYYCPNIIYLVMLILSNIIFVFFIYAGWGLLAYLLAMSTAWPSLGSLIWCLTIYYKSFKSYSKTTQIGYQIIKLQNLDKDQNINSDLNDIQTNDDDRDDIIYSDSVSDSGSGSDDDLTKKSSKKSFSMMNSNNDIENLNKNNLNENLFENNSDENSIEN</sequence>
<keyword evidence="4" id="KW-0347">Helicase</keyword>
<feature type="compositionally biased region" description="Low complexity" evidence="1">
    <location>
        <begin position="743"/>
        <end position="769"/>
    </location>
</feature>
<feature type="transmembrane region" description="Helical" evidence="2">
    <location>
        <begin position="575"/>
        <end position="595"/>
    </location>
</feature>
<dbReference type="InterPro" id="IPR029052">
    <property type="entry name" value="Metallo-depent_PP-like"/>
</dbReference>
<keyword evidence="4" id="KW-0378">Hydrolase</keyword>
<dbReference type="PANTHER" id="PTHR14795:SF0">
    <property type="entry name" value="TRANSMEMBRANE PROTEIN 62"/>
    <property type="match status" value="1"/>
</dbReference>
<keyword evidence="2" id="KW-0812">Transmembrane</keyword>
<name>A0ABQ8YXS3_9EUKA</name>
<dbReference type="Proteomes" id="UP001150062">
    <property type="component" value="Unassembled WGS sequence"/>
</dbReference>
<evidence type="ECO:0000256" key="1">
    <source>
        <dbReference type="SAM" id="MobiDB-lite"/>
    </source>
</evidence>
<dbReference type="InterPro" id="IPR004843">
    <property type="entry name" value="Calcineurin-like_PHP"/>
</dbReference>